<accession>A0A1Y0Y2Q7</accession>
<geneLocation type="plasmid" evidence="2">
    <name>pap1342-5</name>
</geneLocation>
<proteinExistence type="predicted"/>
<name>A0A1Y0Y2Q7_ACEPA</name>
<dbReference type="AlphaFoldDB" id="A0A1Y0Y2Q7"/>
<gene>
    <name evidence="1" type="ORF">S1001342_03193</name>
</gene>
<dbReference type="EMBL" id="CP021514">
    <property type="protein sequence ID" value="ARW49483.1"/>
    <property type="molecule type" value="Genomic_DNA"/>
</dbReference>
<dbReference type="OrthoDB" id="9967206at2"/>
<evidence type="ECO:0000313" key="2">
    <source>
        <dbReference type="Proteomes" id="UP000196205"/>
    </source>
</evidence>
<reference evidence="1 2" key="1">
    <citation type="submission" date="2017-05" db="EMBL/GenBank/DDBJ databases">
        <title>Genome sequence of Acetobacter pasteurianus subsp. pasteurianus strain SRCM101342.</title>
        <authorList>
            <person name="Cho S.H."/>
        </authorList>
    </citation>
    <scope>NUCLEOTIDE SEQUENCE [LARGE SCALE GENOMIC DNA]</scope>
    <source>
        <strain evidence="1 2">SRCM101342</strain>
        <plasmid evidence="2">pap1342-5</plasmid>
    </source>
</reference>
<keyword evidence="1" id="KW-0614">Plasmid</keyword>
<dbReference type="Proteomes" id="UP000196205">
    <property type="component" value="Plasmid pAP1342-5"/>
</dbReference>
<dbReference type="RefSeq" id="WP_087652364.1">
    <property type="nucleotide sequence ID" value="NZ_CP021514.1"/>
</dbReference>
<evidence type="ECO:0000313" key="1">
    <source>
        <dbReference type="EMBL" id="ARW49483.1"/>
    </source>
</evidence>
<protein>
    <submittedName>
        <fullName evidence="1">Uncharacterized protein</fullName>
    </submittedName>
</protein>
<organism evidence="1 2">
    <name type="scientific">Acetobacter pasteurianus subsp. pasteurianus</name>
    <dbReference type="NCBI Taxonomy" id="481145"/>
    <lineage>
        <taxon>Bacteria</taxon>
        <taxon>Pseudomonadati</taxon>
        <taxon>Pseudomonadota</taxon>
        <taxon>Alphaproteobacteria</taxon>
        <taxon>Acetobacterales</taxon>
        <taxon>Acetobacteraceae</taxon>
        <taxon>Acetobacter</taxon>
    </lineage>
</organism>
<sequence>MAVTQYTQGIASLHINAVYIPTAEEATWVSPRENRTYAESNMGPLTGVLKWEKVPGSLRITIVHYSGFDFDDLFVNNIYFNISLVFRSGDTLSISNALLAESPSNTIVSGTSELSFTYMDYDFDSASSST</sequence>